<dbReference type="Proteomes" id="UP000184016">
    <property type="component" value="Unassembled WGS sequence"/>
</dbReference>
<dbReference type="InterPro" id="IPR008978">
    <property type="entry name" value="HSP20-like_chaperone"/>
</dbReference>
<feature type="domain" description="CS" evidence="4">
    <location>
        <begin position="38"/>
        <end position="143"/>
    </location>
</feature>
<comment type="similarity">
    <text evidence="1 2">Belongs to the small heat shock protein (HSP20) family.</text>
</comment>
<dbReference type="InterPro" id="IPR002068">
    <property type="entry name" value="A-crystallin/Hsp20_dom"/>
</dbReference>
<dbReference type="EMBL" id="FRAF01000030">
    <property type="protein sequence ID" value="SHK98947.1"/>
    <property type="molecule type" value="Genomic_DNA"/>
</dbReference>
<dbReference type="PROSITE" id="PS51203">
    <property type="entry name" value="CS"/>
    <property type="match status" value="1"/>
</dbReference>
<gene>
    <name evidence="5" type="ORF">SAMN05443507_13033</name>
</gene>
<keyword evidence="6" id="KW-1185">Reference proteome</keyword>
<reference evidence="6" key="1">
    <citation type="submission" date="2016-11" db="EMBL/GenBank/DDBJ databases">
        <authorList>
            <person name="Varghese N."/>
            <person name="Submissions S."/>
        </authorList>
    </citation>
    <scope>NUCLEOTIDE SEQUENCE [LARGE SCALE GENOMIC DNA]</scope>
    <source>
        <strain evidence="6">USBA-503</strain>
    </source>
</reference>
<dbReference type="RefSeq" id="WP_072875175.1">
    <property type="nucleotide sequence ID" value="NZ_FRAF01000030.1"/>
</dbReference>
<dbReference type="Gene3D" id="2.60.40.790">
    <property type="match status" value="1"/>
</dbReference>
<organism evidence="5 6">
    <name type="scientific">Alicyclobacillus tolerans</name>
    <dbReference type="NCBI Taxonomy" id="90970"/>
    <lineage>
        <taxon>Bacteria</taxon>
        <taxon>Bacillati</taxon>
        <taxon>Bacillota</taxon>
        <taxon>Bacilli</taxon>
        <taxon>Bacillales</taxon>
        <taxon>Alicyclobacillaceae</taxon>
        <taxon>Alicyclobacillus</taxon>
    </lineage>
</organism>
<sequence length="147" mass="17136">MPLVPYDPFNIMRRDFGSFPSFPRLLDDDWFESHFANMPRVRVDVRESQNEVIVTAEIPGLEKKEDVNITVHDNHLHLSGKIERMGEQKDENVHRMERYYGQFSRTVPLPTAVDDTGAKASYRNGILEVRIPKTQKQIGRQIDVDFH</sequence>
<dbReference type="AlphaFoldDB" id="A0A1M6WYZ2"/>
<dbReference type="PANTHER" id="PTHR11527">
    <property type="entry name" value="HEAT-SHOCK PROTEIN 20 FAMILY MEMBER"/>
    <property type="match status" value="1"/>
</dbReference>
<dbReference type="CDD" id="cd06464">
    <property type="entry name" value="ACD_sHsps-like"/>
    <property type="match status" value="1"/>
</dbReference>
<evidence type="ECO:0000259" key="3">
    <source>
        <dbReference type="PROSITE" id="PS01031"/>
    </source>
</evidence>
<evidence type="ECO:0000259" key="4">
    <source>
        <dbReference type="PROSITE" id="PS51203"/>
    </source>
</evidence>
<proteinExistence type="inferred from homology"/>
<dbReference type="PROSITE" id="PS01031">
    <property type="entry name" value="SHSP"/>
    <property type="match status" value="1"/>
</dbReference>
<name>A0A1M6WYZ2_9BACL</name>
<evidence type="ECO:0000256" key="1">
    <source>
        <dbReference type="PROSITE-ProRule" id="PRU00285"/>
    </source>
</evidence>
<dbReference type="InterPro" id="IPR007052">
    <property type="entry name" value="CS_dom"/>
</dbReference>
<evidence type="ECO:0000256" key="2">
    <source>
        <dbReference type="RuleBase" id="RU003616"/>
    </source>
</evidence>
<dbReference type="Pfam" id="PF00011">
    <property type="entry name" value="HSP20"/>
    <property type="match status" value="1"/>
</dbReference>
<protein>
    <submittedName>
        <fullName evidence="5">HSP20 family protein</fullName>
    </submittedName>
</protein>
<dbReference type="OrthoDB" id="1806521at2"/>
<accession>A0A1M6WYZ2</accession>
<evidence type="ECO:0000313" key="5">
    <source>
        <dbReference type="EMBL" id="SHK98947.1"/>
    </source>
</evidence>
<dbReference type="InterPro" id="IPR031107">
    <property type="entry name" value="Small_HSP"/>
</dbReference>
<evidence type="ECO:0000313" key="6">
    <source>
        <dbReference type="Proteomes" id="UP000184016"/>
    </source>
</evidence>
<dbReference type="SUPFAM" id="SSF49764">
    <property type="entry name" value="HSP20-like chaperones"/>
    <property type="match status" value="1"/>
</dbReference>
<feature type="domain" description="SHSP" evidence="3">
    <location>
        <begin position="32"/>
        <end position="147"/>
    </location>
</feature>